<keyword evidence="3" id="KW-1133">Transmembrane helix</keyword>
<reference evidence="4" key="3">
    <citation type="submission" date="2025-08" db="UniProtKB">
        <authorList>
            <consortium name="Ensembl"/>
        </authorList>
    </citation>
    <scope>IDENTIFICATION</scope>
</reference>
<evidence type="ECO:0000313" key="5">
    <source>
        <dbReference type="Proteomes" id="UP000018467"/>
    </source>
</evidence>
<dbReference type="InParanoid" id="A0A3B1JKG5"/>
<dbReference type="GO" id="GO:0008289">
    <property type="term" value="F:lipid binding"/>
    <property type="evidence" value="ECO:0007669"/>
    <property type="project" value="InterPro"/>
</dbReference>
<organism evidence="4 5">
    <name type="scientific">Astyanax mexicanus</name>
    <name type="common">Blind cave fish</name>
    <name type="synonym">Astyanax fasciatus mexicanus</name>
    <dbReference type="NCBI Taxonomy" id="7994"/>
    <lineage>
        <taxon>Eukaryota</taxon>
        <taxon>Metazoa</taxon>
        <taxon>Chordata</taxon>
        <taxon>Craniata</taxon>
        <taxon>Vertebrata</taxon>
        <taxon>Euteleostomi</taxon>
        <taxon>Actinopterygii</taxon>
        <taxon>Neopterygii</taxon>
        <taxon>Teleostei</taxon>
        <taxon>Ostariophysi</taxon>
        <taxon>Characiformes</taxon>
        <taxon>Characoidei</taxon>
        <taxon>Acestrorhamphidae</taxon>
        <taxon>Acestrorhamphinae</taxon>
        <taxon>Astyanax</taxon>
    </lineage>
</organism>
<accession>A0A3B1JKG5</accession>
<sequence>MQAFFPTESVQSVVFIRQKIELFITLFNRDYSQIQVLIDKLREITDSVEEVHRGATIGSISGSVIGAAGGITSIVGLILAPFTLGASLIVTGVGIGVAAAGGVTGAASNITNMIKQKTSREEIEKILMEVQEKLNPMIDCLKEIEIEIEEFSASSSKAAKAGAGIAAGVGGFLAGGIRLARIADIGKVAAQVSRTVRVAGAISGVLSGLFVVLDIFFIAQDAIELDQMNNPKKGKKVKSATAKFLIEMRNTISALQEALDELKEVKGKIQIHTESEMLICHEGMTYYESECTDLSMMITS</sequence>
<evidence type="ECO:0000256" key="3">
    <source>
        <dbReference type="SAM" id="Phobius"/>
    </source>
</evidence>
<dbReference type="GeneTree" id="ENSGT01030000234599"/>
<dbReference type="PANTHER" id="PTHR14096:SF28">
    <property type="entry name" value="APOLIPOPROTEIN L, 1-RELATED"/>
    <property type="match status" value="1"/>
</dbReference>
<dbReference type="GO" id="GO:0005576">
    <property type="term" value="C:extracellular region"/>
    <property type="evidence" value="ECO:0007669"/>
    <property type="project" value="InterPro"/>
</dbReference>
<proteinExistence type="inferred from homology"/>
<reference evidence="4" key="4">
    <citation type="submission" date="2025-09" db="UniProtKB">
        <authorList>
            <consortium name="Ensembl"/>
        </authorList>
    </citation>
    <scope>IDENTIFICATION</scope>
</reference>
<evidence type="ECO:0000256" key="1">
    <source>
        <dbReference type="ARBA" id="ARBA00010090"/>
    </source>
</evidence>
<keyword evidence="3" id="KW-0472">Membrane</keyword>
<dbReference type="GO" id="GO:0006869">
    <property type="term" value="P:lipid transport"/>
    <property type="evidence" value="ECO:0007669"/>
    <property type="project" value="InterPro"/>
</dbReference>
<dbReference type="PANTHER" id="PTHR14096">
    <property type="entry name" value="APOLIPOPROTEIN L"/>
    <property type="match status" value="1"/>
</dbReference>
<keyword evidence="5" id="KW-1185">Reference proteome</keyword>
<dbReference type="GO" id="GO:0016020">
    <property type="term" value="C:membrane"/>
    <property type="evidence" value="ECO:0007669"/>
    <property type="project" value="TreeGrafter"/>
</dbReference>
<dbReference type="STRING" id="7994.ENSAMXP00000042340"/>
<evidence type="ECO:0000256" key="2">
    <source>
        <dbReference type="SAM" id="Coils"/>
    </source>
</evidence>
<name>A0A3B1JKG5_ASTMX</name>
<comment type="similarity">
    <text evidence="1">Belongs to the apolipoprotein L family.</text>
</comment>
<evidence type="ECO:0000313" key="4">
    <source>
        <dbReference type="Ensembl" id="ENSAMXP00000042340.1"/>
    </source>
</evidence>
<dbReference type="AlphaFoldDB" id="A0A3B1JKG5"/>
<dbReference type="Ensembl" id="ENSAMXT00000051704.1">
    <property type="protein sequence ID" value="ENSAMXP00000042340.1"/>
    <property type="gene ID" value="ENSAMXG00000041206.1"/>
</dbReference>
<keyword evidence="2" id="KW-0175">Coiled coil</keyword>
<dbReference type="InterPro" id="IPR008405">
    <property type="entry name" value="ApoL"/>
</dbReference>
<reference evidence="5" key="1">
    <citation type="submission" date="2013-03" db="EMBL/GenBank/DDBJ databases">
        <authorList>
            <person name="Jeffery W."/>
            <person name="Warren W."/>
            <person name="Wilson R.K."/>
        </authorList>
    </citation>
    <scope>NUCLEOTIDE SEQUENCE</scope>
    <source>
        <strain evidence="5">female</strain>
    </source>
</reference>
<dbReference type="Pfam" id="PF05461">
    <property type="entry name" value="ApoL"/>
    <property type="match status" value="1"/>
</dbReference>
<dbReference type="Bgee" id="ENSAMXG00000041206">
    <property type="expression patterns" value="Expressed in intestine"/>
</dbReference>
<reference evidence="5" key="2">
    <citation type="journal article" date="2014" name="Nat. Commun.">
        <title>The cavefish genome reveals candidate genes for eye loss.</title>
        <authorList>
            <person name="McGaugh S.E."/>
            <person name="Gross J.B."/>
            <person name="Aken B."/>
            <person name="Blin M."/>
            <person name="Borowsky R."/>
            <person name="Chalopin D."/>
            <person name="Hinaux H."/>
            <person name="Jeffery W.R."/>
            <person name="Keene A."/>
            <person name="Ma L."/>
            <person name="Minx P."/>
            <person name="Murphy D."/>
            <person name="O'Quin K.E."/>
            <person name="Retaux S."/>
            <person name="Rohner N."/>
            <person name="Searle S.M."/>
            <person name="Stahl B.A."/>
            <person name="Tabin C."/>
            <person name="Volff J.N."/>
            <person name="Yoshizawa M."/>
            <person name="Warren W.C."/>
        </authorList>
    </citation>
    <scope>NUCLEOTIDE SEQUENCE [LARGE SCALE GENOMIC DNA]</scope>
    <source>
        <strain evidence="5">female</strain>
    </source>
</reference>
<feature type="transmembrane region" description="Helical" evidence="3">
    <location>
        <begin position="88"/>
        <end position="110"/>
    </location>
</feature>
<keyword evidence="3" id="KW-0812">Transmembrane</keyword>
<feature type="coiled-coil region" evidence="2">
    <location>
        <begin position="245"/>
        <end position="275"/>
    </location>
</feature>
<dbReference type="GO" id="GO:0042157">
    <property type="term" value="P:lipoprotein metabolic process"/>
    <property type="evidence" value="ECO:0007669"/>
    <property type="project" value="InterPro"/>
</dbReference>
<dbReference type="Proteomes" id="UP000018467">
    <property type="component" value="Unassembled WGS sequence"/>
</dbReference>
<feature type="transmembrane region" description="Helical" evidence="3">
    <location>
        <begin position="198"/>
        <end position="219"/>
    </location>
</feature>
<protein>
    <submittedName>
        <fullName evidence="4">Uncharacterized protein</fullName>
    </submittedName>
</protein>
<feature type="transmembrane region" description="Helical" evidence="3">
    <location>
        <begin position="60"/>
        <end position="82"/>
    </location>
</feature>